<feature type="region of interest" description="Disordered" evidence="1">
    <location>
        <begin position="608"/>
        <end position="631"/>
    </location>
</feature>
<gene>
    <name evidence="2" type="ORF">PR048_016937</name>
</gene>
<feature type="compositionally biased region" description="Low complexity" evidence="1">
    <location>
        <begin position="608"/>
        <end position="617"/>
    </location>
</feature>
<organism evidence="2 3">
    <name type="scientific">Dryococelus australis</name>
    <dbReference type="NCBI Taxonomy" id="614101"/>
    <lineage>
        <taxon>Eukaryota</taxon>
        <taxon>Metazoa</taxon>
        <taxon>Ecdysozoa</taxon>
        <taxon>Arthropoda</taxon>
        <taxon>Hexapoda</taxon>
        <taxon>Insecta</taxon>
        <taxon>Pterygota</taxon>
        <taxon>Neoptera</taxon>
        <taxon>Polyneoptera</taxon>
        <taxon>Phasmatodea</taxon>
        <taxon>Verophasmatodea</taxon>
        <taxon>Anareolatae</taxon>
        <taxon>Phasmatidae</taxon>
        <taxon>Eurycanthinae</taxon>
        <taxon>Dryococelus</taxon>
    </lineage>
</organism>
<accession>A0ABQ9H867</accession>
<feature type="compositionally biased region" description="Basic and acidic residues" evidence="1">
    <location>
        <begin position="797"/>
        <end position="811"/>
    </location>
</feature>
<feature type="region of interest" description="Disordered" evidence="1">
    <location>
        <begin position="62"/>
        <end position="81"/>
    </location>
</feature>
<proteinExistence type="predicted"/>
<feature type="compositionally biased region" description="Polar residues" evidence="1">
    <location>
        <begin position="1043"/>
        <end position="1059"/>
    </location>
</feature>
<dbReference type="EMBL" id="JARBHB010000006">
    <property type="protein sequence ID" value="KAJ8880467.1"/>
    <property type="molecule type" value="Genomic_DNA"/>
</dbReference>
<evidence type="ECO:0000313" key="3">
    <source>
        <dbReference type="Proteomes" id="UP001159363"/>
    </source>
</evidence>
<feature type="compositionally biased region" description="Polar residues" evidence="1">
    <location>
        <begin position="62"/>
        <end position="73"/>
    </location>
</feature>
<feature type="region of interest" description="Disordered" evidence="1">
    <location>
        <begin position="1043"/>
        <end position="1064"/>
    </location>
</feature>
<name>A0ABQ9H867_9NEOP</name>
<evidence type="ECO:0000313" key="2">
    <source>
        <dbReference type="EMBL" id="KAJ8880467.1"/>
    </source>
</evidence>
<comment type="caution">
    <text evidence="2">The sequence shown here is derived from an EMBL/GenBank/DDBJ whole genome shotgun (WGS) entry which is preliminary data.</text>
</comment>
<feature type="compositionally biased region" description="Acidic residues" evidence="1">
    <location>
        <begin position="812"/>
        <end position="834"/>
    </location>
</feature>
<feature type="region of interest" description="Disordered" evidence="1">
    <location>
        <begin position="794"/>
        <end position="834"/>
    </location>
</feature>
<evidence type="ECO:0000256" key="1">
    <source>
        <dbReference type="SAM" id="MobiDB-lite"/>
    </source>
</evidence>
<protein>
    <submittedName>
        <fullName evidence="2">Uncharacterized protein</fullName>
    </submittedName>
</protein>
<sequence>MGVVQQLSIDAGGLGEAGQTDSPMAGAISRPLPVVFFFWGGLKIALLDSYCSLPALALYSRSPTTDSLSSTGAPPSDQGRLAQAWSRPSSWITSALAPTDAAPASADSDTHQVTNLSRGVSAVLTSVVCRSAHRQRLSAVPWSLSLLRGVALDHGQASTSGGSPLHSKAMGWQVNPYLKHPPPLRSPCTDPCSPPPLLIKQPPCRIAKFFKRPRGLESLPAATAPRIISTCLILYKSLQPLWPFLAPIPYTAPSSQVAHEGRRLVLLRGLENSHFVLLTVVVLHICNKTCTFNGRLGLQHHRTDASMTAFGSRLCRGQFSVPHVRDNSCHSTRFALGTPQWFSLAMRDGHFLHVRTWFDRAVVITTIHIQDVVILTLDGHFWEWLALPSHFLVLVRRECLGIAVPEACLLGLPTFRKIWLNAVPRFHRWSVRDETSRISHSMLHSKVGEYLWHCHMRNIPPACRCNSLTMEEKDPLYRRFIKLYINSNVGGVARLHRRHNASYSSAQDMRLSRAYFSIFWEVEARRHTNCITLMSGVNRRGPGTLSPVNILLGSRDARAVACAWPAPADGPAELLKVFPPDFMRMRPTQEAPPVPWRYDHNPGTALPLTTSSSSAGRNSGGGCRTGTPRQNPQPVALLSQNWLSEQQTPRRPWCGAEIPEVLLHWAVLPSGLIEHPVPVPVPSRYLLLIPVIRILVMGKHNVPLSDLVLEYLLLAMYWSGLIRCLYVAYTLLFVQGDTMKEYTAYWEPASVAGNNLVLHRWGADTTGDYDETVHAKDEMNALQSVCAECPLASPLNTDEHTTPATEESKLDIEDEVGSEDDHEDSIGDDYDDSVDSEDFDNSLDKWCEEDAENTDDMCTEDPNKLVASLRYLRGLKEVGISRAWMRLLTIGSGVRGQRPTGTAFQNGRWRRHNMAAGRLRRPVPRNEHFPSTVLCCGVIYRNCFAVIWTVVGTVAVVTQAAPSMTTVLRGVCSRRLAWSPDRRRSWLPQTTLPLRGNDVLFGRSAGTAAPRATSLGGNSQHEALLRARGYKLQLISVSSPATVHSTSVPSREGASQRTNCRPPLHPTLRFLLPGSRMGPPAGWPVKPANHNARPREFINMTALPKKSVIRRVVSREATAAKRKNLAHTAEYLFSELLGSTVWILGQGDLPHLHSGIRPSGTRTGPVISVHMGLNTGPAPKKPQLHGALPRLTYDLSTCRGAFCLYKHPVSYGSLGSWSHDTQAIRWRMRIRRRLRRLAGGTLRGLKARNQQGRTRYAHNMSDPLYAQGTELTCRISLVDSPHQVFTGDPIRDRARAHAVRKNQNDVFRNNWIDRGPAHFQHLWSGHHQARTCHHVMMLCEGTSNRRLLAGANTTDERSCSHCICVNHSSNAAENSTGGFYFRPEGVGESLTRGCKRGLAGGGWPVRIFTAAAAKPQTPALLTVITSCVYDPCSSPPDRTSIKILPPSPPPLPTPAILRACRWHRSSVPGSRGSWWWRRTLVNVAPRGGVVARALASHQGDPGSISGRFTPGFRTWESYRKILLAGGFSRGTPAPPPLHSSAAPS</sequence>
<dbReference type="Proteomes" id="UP001159363">
    <property type="component" value="Chromosome 5"/>
</dbReference>
<reference evidence="2 3" key="1">
    <citation type="submission" date="2023-02" db="EMBL/GenBank/DDBJ databases">
        <title>LHISI_Scaffold_Assembly.</title>
        <authorList>
            <person name="Stuart O.P."/>
            <person name="Cleave R."/>
            <person name="Magrath M.J.L."/>
            <person name="Mikheyev A.S."/>
        </authorList>
    </citation>
    <scope>NUCLEOTIDE SEQUENCE [LARGE SCALE GENOMIC DNA]</scope>
    <source>
        <strain evidence="2">Daus_M_001</strain>
        <tissue evidence="2">Leg muscle</tissue>
    </source>
</reference>
<keyword evidence="3" id="KW-1185">Reference proteome</keyword>